<name>A0A0B2VJI8_TOXCA</name>
<comment type="catalytic activity">
    <reaction evidence="7 8">
        <text>D-gluconate + ATP = 6-phospho-D-gluconate + ADP + H(+)</text>
        <dbReference type="Rhea" id="RHEA:19433"/>
        <dbReference type="ChEBI" id="CHEBI:15378"/>
        <dbReference type="ChEBI" id="CHEBI:18391"/>
        <dbReference type="ChEBI" id="CHEBI:30616"/>
        <dbReference type="ChEBI" id="CHEBI:58759"/>
        <dbReference type="ChEBI" id="CHEBI:456216"/>
        <dbReference type="EC" id="2.7.1.12"/>
    </reaction>
</comment>
<evidence type="ECO:0000256" key="8">
    <source>
        <dbReference type="RuleBase" id="RU363066"/>
    </source>
</evidence>
<reference evidence="9 10" key="1">
    <citation type="submission" date="2014-11" db="EMBL/GenBank/DDBJ databases">
        <title>Genetic blueprint of the zoonotic pathogen Toxocara canis.</title>
        <authorList>
            <person name="Zhu X.-Q."/>
            <person name="Korhonen P.K."/>
            <person name="Cai H."/>
            <person name="Young N.D."/>
            <person name="Nejsum P."/>
            <person name="von Samson-Himmelstjerna G."/>
            <person name="Boag P.R."/>
            <person name="Tan P."/>
            <person name="Li Q."/>
            <person name="Min J."/>
            <person name="Yang Y."/>
            <person name="Wang X."/>
            <person name="Fang X."/>
            <person name="Hall R.S."/>
            <person name="Hofmann A."/>
            <person name="Sternberg P.W."/>
            <person name="Jex A.R."/>
            <person name="Gasser R.B."/>
        </authorList>
    </citation>
    <scope>NUCLEOTIDE SEQUENCE [LARGE SCALE GENOMIC DNA]</scope>
    <source>
        <strain evidence="9">PN_DK_2014</strain>
    </source>
</reference>
<dbReference type="InterPro" id="IPR031322">
    <property type="entry name" value="Shikimate/glucono_kinase"/>
</dbReference>
<dbReference type="PANTHER" id="PTHR43442">
    <property type="entry name" value="GLUCONOKINASE-RELATED"/>
    <property type="match status" value="1"/>
</dbReference>
<dbReference type="NCBIfam" id="TIGR01313">
    <property type="entry name" value="therm_gnt_kin"/>
    <property type="match status" value="1"/>
</dbReference>
<evidence type="ECO:0000256" key="4">
    <source>
        <dbReference type="ARBA" id="ARBA00022741"/>
    </source>
</evidence>
<evidence type="ECO:0000313" key="9">
    <source>
        <dbReference type="EMBL" id="KHN83656.1"/>
    </source>
</evidence>
<dbReference type="SUPFAM" id="SSF52540">
    <property type="entry name" value="P-loop containing nucleoside triphosphate hydrolases"/>
    <property type="match status" value="1"/>
</dbReference>
<dbReference type="Pfam" id="PF01202">
    <property type="entry name" value="SKI"/>
    <property type="match status" value="1"/>
</dbReference>
<keyword evidence="6 8" id="KW-0067">ATP-binding</keyword>
<dbReference type="OrthoDB" id="275177at2759"/>
<protein>
    <recommendedName>
        <fullName evidence="8">Gluconokinase</fullName>
        <ecNumber evidence="8">2.7.1.12</ecNumber>
    </recommendedName>
</protein>
<evidence type="ECO:0000256" key="5">
    <source>
        <dbReference type="ARBA" id="ARBA00022777"/>
    </source>
</evidence>
<keyword evidence="10" id="KW-1185">Reference proteome</keyword>
<dbReference type="OMA" id="YEGDDYH"/>
<sequence length="184" mass="21132">MTKKCIFIMGVAGCGKTSVAVQLSEKLGAHFEDADDYHSEGNRDKMAKGIALNDEDRLPWLQRIAELAERSTQRIVIACSALKKNYRKILSASLNDNFVFVYLQVERDELERRLRSRKGHFFDFHLLDSQLDTLEVPHDERNCIIVDANQSLEYIVTDIVSLLTDEQRAKTTERLEGEEEKSRV</sequence>
<comment type="similarity">
    <text evidence="2 8">Belongs to the gluconokinase GntK/GntV family.</text>
</comment>
<dbReference type="InterPro" id="IPR027417">
    <property type="entry name" value="P-loop_NTPase"/>
</dbReference>
<dbReference type="STRING" id="6265.A0A0B2VJI8"/>
<dbReference type="UniPathway" id="UPA00792"/>
<keyword evidence="4 8" id="KW-0547">Nucleotide-binding</keyword>
<dbReference type="EMBL" id="JPKZ01001174">
    <property type="protein sequence ID" value="KHN83656.1"/>
    <property type="molecule type" value="Genomic_DNA"/>
</dbReference>
<comment type="pathway">
    <text evidence="1 8">Carbohydrate acid metabolism; D-gluconate degradation.</text>
</comment>
<evidence type="ECO:0000313" key="10">
    <source>
        <dbReference type="Proteomes" id="UP000031036"/>
    </source>
</evidence>
<evidence type="ECO:0000256" key="7">
    <source>
        <dbReference type="ARBA" id="ARBA00048090"/>
    </source>
</evidence>
<dbReference type="GO" id="GO:0046316">
    <property type="term" value="F:gluconokinase activity"/>
    <property type="evidence" value="ECO:0007669"/>
    <property type="project" value="UniProtKB-EC"/>
</dbReference>
<dbReference type="Proteomes" id="UP000031036">
    <property type="component" value="Unassembled WGS sequence"/>
</dbReference>
<dbReference type="CDD" id="cd02021">
    <property type="entry name" value="GntK"/>
    <property type="match status" value="1"/>
</dbReference>
<dbReference type="FunFam" id="3.40.50.300:FF:000522">
    <property type="entry name" value="Gluconokinase"/>
    <property type="match status" value="1"/>
</dbReference>
<keyword evidence="5 8" id="KW-0418">Kinase</keyword>
<dbReference type="InterPro" id="IPR006001">
    <property type="entry name" value="Therm_gnt_kin"/>
</dbReference>
<accession>A0A0B2VJI8</accession>
<dbReference type="AlphaFoldDB" id="A0A0B2VJI8"/>
<proteinExistence type="inferred from homology"/>
<evidence type="ECO:0000256" key="1">
    <source>
        <dbReference type="ARBA" id="ARBA00004875"/>
    </source>
</evidence>
<comment type="caution">
    <text evidence="9">The sequence shown here is derived from an EMBL/GenBank/DDBJ whole genome shotgun (WGS) entry which is preliminary data.</text>
</comment>
<evidence type="ECO:0000256" key="3">
    <source>
        <dbReference type="ARBA" id="ARBA00022679"/>
    </source>
</evidence>
<gene>
    <name evidence="9" type="primary">idnk</name>
    <name evidence="9" type="ORF">Tcan_14408</name>
</gene>
<dbReference type="EC" id="2.7.1.12" evidence="8"/>
<dbReference type="Gene3D" id="3.40.50.300">
    <property type="entry name" value="P-loop containing nucleotide triphosphate hydrolases"/>
    <property type="match status" value="1"/>
</dbReference>
<dbReference type="PANTHER" id="PTHR43442:SF3">
    <property type="entry name" value="GLUCONOKINASE-RELATED"/>
    <property type="match status" value="1"/>
</dbReference>
<dbReference type="GO" id="GO:0005737">
    <property type="term" value="C:cytoplasm"/>
    <property type="evidence" value="ECO:0007669"/>
    <property type="project" value="TreeGrafter"/>
</dbReference>
<evidence type="ECO:0000256" key="6">
    <source>
        <dbReference type="ARBA" id="ARBA00022840"/>
    </source>
</evidence>
<dbReference type="GO" id="GO:0005524">
    <property type="term" value="F:ATP binding"/>
    <property type="evidence" value="ECO:0007669"/>
    <property type="project" value="UniProtKB-KW"/>
</dbReference>
<organism evidence="9 10">
    <name type="scientific">Toxocara canis</name>
    <name type="common">Canine roundworm</name>
    <dbReference type="NCBI Taxonomy" id="6265"/>
    <lineage>
        <taxon>Eukaryota</taxon>
        <taxon>Metazoa</taxon>
        <taxon>Ecdysozoa</taxon>
        <taxon>Nematoda</taxon>
        <taxon>Chromadorea</taxon>
        <taxon>Rhabditida</taxon>
        <taxon>Spirurina</taxon>
        <taxon>Ascaridomorpha</taxon>
        <taxon>Ascaridoidea</taxon>
        <taxon>Toxocaridae</taxon>
        <taxon>Toxocara</taxon>
    </lineage>
</organism>
<keyword evidence="3 8" id="KW-0808">Transferase</keyword>
<dbReference type="GO" id="GO:0005975">
    <property type="term" value="P:carbohydrate metabolic process"/>
    <property type="evidence" value="ECO:0007669"/>
    <property type="project" value="InterPro"/>
</dbReference>
<evidence type="ECO:0000256" key="2">
    <source>
        <dbReference type="ARBA" id="ARBA00008420"/>
    </source>
</evidence>